<evidence type="ECO:0000256" key="6">
    <source>
        <dbReference type="ARBA" id="ARBA00022604"/>
    </source>
</evidence>
<dbReference type="WBParaSite" id="Csp11.Scaffold629.g8988.t1">
    <property type="protein sequence ID" value="Csp11.Scaffold629.g8988.t1"/>
    <property type="gene ID" value="Csp11.Scaffold629.g8988"/>
</dbReference>
<organism evidence="16 17">
    <name type="scientific">Caenorhabditis tropicalis</name>
    <dbReference type="NCBI Taxonomy" id="1561998"/>
    <lineage>
        <taxon>Eukaryota</taxon>
        <taxon>Metazoa</taxon>
        <taxon>Ecdysozoa</taxon>
        <taxon>Nematoda</taxon>
        <taxon>Chromadorea</taxon>
        <taxon>Rhabditida</taxon>
        <taxon>Rhabditina</taxon>
        <taxon>Rhabditomorpha</taxon>
        <taxon>Rhabditoidea</taxon>
        <taxon>Rhabditidae</taxon>
        <taxon>Peloderinae</taxon>
        <taxon>Caenorhabditis</taxon>
    </lineage>
</organism>
<evidence type="ECO:0000313" key="16">
    <source>
        <dbReference type="Proteomes" id="UP000095282"/>
    </source>
</evidence>
<evidence type="ECO:0000259" key="15">
    <source>
        <dbReference type="PROSITE" id="PS50039"/>
    </source>
</evidence>
<name>A0A1I7UG48_9PELO</name>
<dbReference type="PROSITE" id="PS00658">
    <property type="entry name" value="FORK_HEAD_2"/>
    <property type="match status" value="1"/>
</dbReference>
<evidence type="ECO:0000256" key="1">
    <source>
        <dbReference type="ARBA" id="ARBA00004123"/>
    </source>
</evidence>
<evidence type="ECO:0000256" key="13">
    <source>
        <dbReference type="SAM" id="MobiDB-lite"/>
    </source>
</evidence>
<keyword evidence="6" id="KW-0341">Growth regulation</keyword>
<dbReference type="PROSITE" id="PS50039">
    <property type="entry name" value="FORK_HEAD_3"/>
    <property type="match status" value="1"/>
</dbReference>
<dbReference type="GO" id="GO:0010883">
    <property type="term" value="P:regulation of lipid storage"/>
    <property type="evidence" value="ECO:0007669"/>
    <property type="project" value="UniProtKB-ARBA"/>
</dbReference>
<evidence type="ECO:0000256" key="10">
    <source>
        <dbReference type="ARBA" id="ARBA00023242"/>
    </source>
</evidence>
<dbReference type="InterPro" id="IPR030456">
    <property type="entry name" value="TF_fork_head_CS_2"/>
</dbReference>
<dbReference type="SMART" id="SM00339">
    <property type="entry name" value="FH"/>
    <property type="match status" value="1"/>
</dbReference>
<dbReference type="SUPFAM" id="SSF46785">
    <property type="entry name" value="Winged helix' DNA-binding domain"/>
    <property type="match status" value="1"/>
</dbReference>
<evidence type="ECO:0000256" key="2">
    <source>
        <dbReference type="ARBA" id="ARBA00004496"/>
    </source>
</evidence>
<evidence type="ECO:0000313" key="17">
    <source>
        <dbReference type="WBParaSite" id="Csp11.Scaffold629.g8988.t1"/>
    </source>
</evidence>
<evidence type="ECO:0000256" key="3">
    <source>
        <dbReference type="ARBA" id="ARBA00022473"/>
    </source>
</evidence>
<dbReference type="GO" id="GO:0009896">
    <property type="term" value="P:positive regulation of catabolic process"/>
    <property type="evidence" value="ECO:0007669"/>
    <property type="project" value="UniProtKB-ARBA"/>
</dbReference>
<dbReference type="GO" id="GO:0008286">
    <property type="term" value="P:insulin receptor signaling pathway"/>
    <property type="evidence" value="ECO:0007669"/>
    <property type="project" value="UniProtKB-ARBA"/>
</dbReference>
<feature type="region of interest" description="Disordered" evidence="13">
    <location>
        <begin position="128"/>
        <end position="157"/>
    </location>
</feature>
<dbReference type="InterPro" id="IPR001766">
    <property type="entry name" value="Fork_head_dom"/>
</dbReference>
<sequence length="674" mass="73911">MSIVIILLFHFSIGCFRKKNKKTTSISTNSGTENSMESNIRPTRKAKPEQRQIFQTQGIETSTFSTHFNCILLSFISSFYFFIEPVKQFKLLPSSPSSSFLPSSASVILEHLPAYILPNNLEYHSLTTLAQQQQPPSSFSPDNSSSSSTSSSSSSLSEIPEDIMMEMLVDQGADASSSASTSTAPISRFGADTFLNTPDDVMMNEDLEPVPRDRCNTWPMRRPQLEPSLNSSRIIHDQIPEEEPDLFGSTEQCGRLGASTNGSTAMLHSPDGNGHATSFGSEYFRMSESPDDVASGNSKKATTRRNAWGNMSYAELITTAIMASPEKRLTLAQVYEWMVQNVPYFRDKGDSNSSAGWKNSIRHNLSLHSRFMRIQNEGAGKSSWWVINPEAKPGRNPRRTRERSNTIEATTKLQLEKTRRGAKKRLKDRAVGLMGSLHSGLNGNSTAGSITSINHDLYDEDSMQAPFDSMTAFRSRTQSNISVPASSSRVSPSIGTSELFEDMDFPTWVGDTAAVPTIPSDLVDRTDQMRIDVSNHVNGIQIKQEPKPIKTEPIAPPPSYHELNSVRGPCAQNPLLRNPIVPSTNFKPMPLPGAYGGYQNGGAPSWITSTSSPLPGIQSCGIVAAQHTVASSSALPIDLENLTLPDQPLMDMDVDALIRHELSQQAGGPIHFDL</sequence>
<dbReference type="GO" id="GO:0042594">
    <property type="term" value="P:response to starvation"/>
    <property type="evidence" value="ECO:0007669"/>
    <property type="project" value="UniProtKB-ARBA"/>
</dbReference>
<protein>
    <recommendedName>
        <fullName evidence="11">Forkhead box protein O</fullName>
    </recommendedName>
</protein>
<feature type="DNA-binding region" description="Fork-head" evidence="12">
    <location>
        <begin position="308"/>
        <end position="401"/>
    </location>
</feature>
<dbReference type="GO" id="GO:0005634">
    <property type="term" value="C:nucleus"/>
    <property type="evidence" value="ECO:0007669"/>
    <property type="project" value="UniProtKB-SubCell"/>
</dbReference>
<evidence type="ECO:0000256" key="9">
    <source>
        <dbReference type="ARBA" id="ARBA00023163"/>
    </source>
</evidence>
<dbReference type="PANTHER" id="PTHR45767">
    <property type="entry name" value="FORKHEAD BOX PROTEIN O"/>
    <property type="match status" value="1"/>
</dbReference>
<dbReference type="GO" id="GO:0034599">
    <property type="term" value="P:cellular response to oxidative stress"/>
    <property type="evidence" value="ECO:0007669"/>
    <property type="project" value="UniProtKB-ARBA"/>
</dbReference>
<feature type="signal peptide" evidence="14">
    <location>
        <begin position="1"/>
        <end position="17"/>
    </location>
</feature>
<dbReference type="InterPro" id="IPR036390">
    <property type="entry name" value="WH_DNA-bd_sf"/>
</dbReference>
<comment type="subcellular location">
    <subcellularLocation>
        <location evidence="2">Cytoplasm</location>
    </subcellularLocation>
    <subcellularLocation>
        <location evidence="1 12">Nucleus</location>
    </subcellularLocation>
</comment>
<dbReference type="PANTHER" id="PTHR45767:SF2">
    <property type="entry name" value="FORKHEAD BOX PROTEIN O"/>
    <property type="match status" value="1"/>
</dbReference>
<accession>A0A1I7UG48</accession>
<dbReference type="GO" id="GO:0005737">
    <property type="term" value="C:cytoplasm"/>
    <property type="evidence" value="ECO:0007669"/>
    <property type="project" value="UniProtKB-SubCell"/>
</dbReference>
<dbReference type="GO" id="GO:0050778">
    <property type="term" value="P:positive regulation of immune response"/>
    <property type="evidence" value="ECO:0007669"/>
    <property type="project" value="UniProtKB-ARBA"/>
</dbReference>
<reference evidence="17" key="1">
    <citation type="submission" date="2016-11" db="UniProtKB">
        <authorList>
            <consortium name="WormBaseParasite"/>
        </authorList>
    </citation>
    <scope>IDENTIFICATION</scope>
</reference>
<keyword evidence="3" id="KW-0217">Developmental protein</keyword>
<dbReference type="GO" id="GO:0040015">
    <property type="term" value="P:negative regulation of multicellular organism growth"/>
    <property type="evidence" value="ECO:0007669"/>
    <property type="project" value="UniProtKB-ARBA"/>
</dbReference>
<proteinExistence type="predicted"/>
<feature type="compositionally biased region" description="Low complexity" evidence="13">
    <location>
        <begin position="137"/>
        <end position="157"/>
    </location>
</feature>
<evidence type="ECO:0000256" key="5">
    <source>
        <dbReference type="ARBA" id="ARBA00022553"/>
    </source>
</evidence>
<dbReference type="FunFam" id="1.10.10.10:FF:000032">
    <property type="entry name" value="Forkhead box protein O4"/>
    <property type="match status" value="1"/>
</dbReference>
<feature type="chain" id="PRO_5009308887" description="Forkhead box protein O" evidence="14">
    <location>
        <begin position="18"/>
        <end position="674"/>
    </location>
</feature>
<dbReference type="InterPro" id="IPR036388">
    <property type="entry name" value="WH-like_DNA-bd_sf"/>
</dbReference>
<keyword evidence="10 12" id="KW-0539">Nucleus</keyword>
<dbReference type="GO" id="GO:0031349">
    <property type="term" value="P:positive regulation of defense response"/>
    <property type="evidence" value="ECO:0007669"/>
    <property type="project" value="UniProtKB-ARBA"/>
</dbReference>
<dbReference type="Proteomes" id="UP000095282">
    <property type="component" value="Unplaced"/>
</dbReference>
<keyword evidence="5" id="KW-0597">Phosphoprotein</keyword>
<keyword evidence="9" id="KW-0804">Transcription</keyword>
<feature type="region of interest" description="Disordered" evidence="13">
    <location>
        <begin position="23"/>
        <end position="46"/>
    </location>
</feature>
<keyword evidence="8 12" id="KW-0238">DNA-binding</keyword>
<evidence type="ECO:0000256" key="14">
    <source>
        <dbReference type="SAM" id="SignalP"/>
    </source>
</evidence>
<feature type="compositionally biased region" description="Low complexity" evidence="13">
    <location>
        <begin position="23"/>
        <end position="32"/>
    </location>
</feature>
<dbReference type="PRINTS" id="PR00053">
    <property type="entry name" value="FORKHEAD"/>
</dbReference>
<dbReference type="Pfam" id="PF00250">
    <property type="entry name" value="Forkhead"/>
    <property type="match status" value="1"/>
</dbReference>
<evidence type="ECO:0000256" key="12">
    <source>
        <dbReference type="PROSITE-ProRule" id="PRU00089"/>
    </source>
</evidence>
<feature type="domain" description="Fork-head" evidence="15">
    <location>
        <begin position="308"/>
        <end position="401"/>
    </location>
</feature>
<evidence type="ECO:0000256" key="8">
    <source>
        <dbReference type="ARBA" id="ARBA00023125"/>
    </source>
</evidence>
<keyword evidence="7" id="KW-0805">Transcription regulation</keyword>
<dbReference type="GO" id="GO:0001228">
    <property type="term" value="F:DNA-binding transcription activator activity, RNA polymerase II-specific"/>
    <property type="evidence" value="ECO:0007669"/>
    <property type="project" value="UniProtKB-ARBA"/>
</dbReference>
<dbReference type="STRING" id="1561998.A0A1I7UG48"/>
<keyword evidence="16" id="KW-1185">Reference proteome</keyword>
<evidence type="ECO:0000256" key="7">
    <source>
        <dbReference type="ARBA" id="ARBA00023015"/>
    </source>
</evidence>
<dbReference type="GO" id="GO:0008340">
    <property type="term" value="P:determination of adult lifespan"/>
    <property type="evidence" value="ECO:0007669"/>
    <property type="project" value="UniProtKB-ARBA"/>
</dbReference>
<dbReference type="Gene3D" id="1.10.10.10">
    <property type="entry name" value="Winged helix-like DNA-binding domain superfamily/Winged helix DNA-binding domain"/>
    <property type="match status" value="1"/>
</dbReference>
<dbReference type="AlphaFoldDB" id="A0A1I7UG48"/>
<keyword evidence="14" id="KW-0732">Signal</keyword>
<dbReference type="GO" id="GO:0000978">
    <property type="term" value="F:RNA polymerase II cis-regulatory region sequence-specific DNA binding"/>
    <property type="evidence" value="ECO:0007669"/>
    <property type="project" value="TreeGrafter"/>
</dbReference>
<keyword evidence="4" id="KW-0963">Cytoplasm</keyword>
<evidence type="ECO:0000256" key="11">
    <source>
        <dbReference type="ARBA" id="ARBA00039893"/>
    </source>
</evidence>
<evidence type="ECO:0000256" key="4">
    <source>
        <dbReference type="ARBA" id="ARBA00022490"/>
    </source>
</evidence>